<feature type="disulfide bond" evidence="4">
    <location>
        <begin position="67"/>
        <end position="131"/>
    </location>
</feature>
<dbReference type="Pfam" id="PF00530">
    <property type="entry name" value="SRCR"/>
    <property type="match status" value="2"/>
</dbReference>
<dbReference type="InterPro" id="IPR055355">
    <property type="entry name" value="ZP-C"/>
</dbReference>
<feature type="disulfide bond" evidence="4">
    <location>
        <begin position="111"/>
        <end position="121"/>
    </location>
</feature>
<evidence type="ECO:0000313" key="6">
    <source>
        <dbReference type="Proteomes" id="UP000749559"/>
    </source>
</evidence>
<dbReference type="Gene3D" id="3.10.250.10">
    <property type="entry name" value="SRCR-like domain"/>
    <property type="match status" value="2"/>
</dbReference>
<dbReference type="InterPro" id="IPR055356">
    <property type="entry name" value="ZP-N"/>
</dbReference>
<evidence type="ECO:0000256" key="4">
    <source>
        <dbReference type="PROSITE-ProRule" id="PRU00196"/>
    </source>
</evidence>
<reference evidence="5" key="1">
    <citation type="submission" date="2022-03" db="EMBL/GenBank/DDBJ databases">
        <authorList>
            <person name="Martin C."/>
        </authorList>
    </citation>
    <scope>NUCLEOTIDE SEQUENCE</scope>
</reference>
<dbReference type="InterPro" id="IPR001507">
    <property type="entry name" value="ZP_dom"/>
</dbReference>
<dbReference type="PRINTS" id="PR00023">
    <property type="entry name" value="ZPELLUCIDA"/>
</dbReference>
<name>A0A8J1U068_OWEFU</name>
<keyword evidence="2 4" id="KW-1015">Disulfide bond</keyword>
<dbReference type="Pfam" id="PF00100">
    <property type="entry name" value="Zona_pellucida"/>
    <property type="match status" value="1"/>
</dbReference>
<evidence type="ECO:0000313" key="5">
    <source>
        <dbReference type="EMBL" id="CAH1787313.1"/>
    </source>
</evidence>
<dbReference type="PROSITE" id="PS51034">
    <property type="entry name" value="ZP_2"/>
    <property type="match status" value="1"/>
</dbReference>
<gene>
    <name evidence="5" type="ORF">OFUS_LOCUS13044</name>
</gene>
<evidence type="ECO:0000256" key="3">
    <source>
        <dbReference type="ARBA" id="ARBA00023180"/>
    </source>
</evidence>
<dbReference type="Pfam" id="PF23344">
    <property type="entry name" value="ZP-N"/>
    <property type="match status" value="1"/>
</dbReference>
<keyword evidence="1" id="KW-0732">Signal</keyword>
<dbReference type="FunFam" id="3.10.250.10:FF:000011">
    <property type="entry name" value="Scavenger receptor class A member 5"/>
    <property type="match status" value="1"/>
</dbReference>
<feature type="disulfide bond" evidence="4">
    <location>
        <begin position="250"/>
        <end position="260"/>
    </location>
</feature>
<dbReference type="SUPFAM" id="SSF56487">
    <property type="entry name" value="SRCR-like"/>
    <property type="match status" value="2"/>
</dbReference>
<comment type="caution">
    <text evidence="4">Lacks conserved residue(s) required for the propagation of feature annotation.</text>
</comment>
<dbReference type="PRINTS" id="PR00258">
    <property type="entry name" value="SPERACTRCPTR"/>
</dbReference>
<accession>A0A8J1U068</accession>
<dbReference type="Gene3D" id="2.60.40.3210">
    <property type="entry name" value="Zona pellucida, ZP-N domain"/>
    <property type="match status" value="1"/>
</dbReference>
<dbReference type="GO" id="GO:0016020">
    <property type="term" value="C:membrane"/>
    <property type="evidence" value="ECO:0007669"/>
    <property type="project" value="InterPro"/>
</dbReference>
<protein>
    <submittedName>
        <fullName evidence="5">Uncharacterized protein</fullName>
    </submittedName>
</protein>
<dbReference type="InterPro" id="IPR036772">
    <property type="entry name" value="SRCR-like_dom_sf"/>
</dbReference>
<organism evidence="5 6">
    <name type="scientific">Owenia fusiformis</name>
    <name type="common">Polychaete worm</name>
    <dbReference type="NCBI Taxonomy" id="6347"/>
    <lineage>
        <taxon>Eukaryota</taxon>
        <taxon>Metazoa</taxon>
        <taxon>Spiralia</taxon>
        <taxon>Lophotrochozoa</taxon>
        <taxon>Annelida</taxon>
        <taxon>Polychaeta</taxon>
        <taxon>Sedentaria</taxon>
        <taxon>Canalipalpata</taxon>
        <taxon>Sabellida</taxon>
        <taxon>Oweniida</taxon>
        <taxon>Oweniidae</taxon>
        <taxon>Owenia</taxon>
    </lineage>
</organism>
<dbReference type="Gene3D" id="2.60.40.4100">
    <property type="entry name" value="Zona pellucida, ZP-C domain"/>
    <property type="match status" value="1"/>
</dbReference>
<proteinExistence type="predicted"/>
<dbReference type="PANTHER" id="PTHR48071">
    <property type="entry name" value="SRCR DOMAIN-CONTAINING PROTEIN"/>
    <property type="match status" value="1"/>
</dbReference>
<sequence>MACLIFGAYLFICVFLPENVFDRYLSGDSFVQANDSGQATDVRLVGGTTEYAGRVELLYTGQWGTICSDGWDRQDAAVICRMMNFTGEFKEAYTTDLGTGTGPIWLTEVDCDGNEQSINDCRHTGWGSTTCKRGVDRDAGVVCIIETETTTQSSSTVTTTPKTTTTTTPETICDNPSSTVRLTGGRNSAQGIVEVLYNSTWGSVCDDKFGQNNADVVCRSLCYSIVHAKAVLGEFGNITTNDYWMDEVVCNGSEGNIEECPFAGWGVHNCDPTEAAGVRCEPESTPELPVPEPVVQCTSNTIDIAFALAVDGRLKEEHLSLKDGTPADCGFKTSSNTSYVTAHIPMKSCGTERTTNSTHIIYTNELIHNIVPEGIIRRDNEYTITVHCIHPRDSGASGGINPETKTLPPGIGEHNFDVEMYFYRNFTFKEPITEFPIRISLGDWLHVGVVLKGSDPTLKLIVPECFATPLEDKTSTPRYDLIRDKCKADSTVTYYPFNETVFAFRFQSFAFNDYTTMYLHCDAFICESDEKNDQCDRTCRVQGRKRRSADMRDILHIDKGPIIIEHIRLLPDSSTETSPVIKSESTQNRWNLCLHILGTIIMCLLTVLPWRWT</sequence>
<dbReference type="EMBL" id="CAIIXF020000006">
    <property type="protein sequence ID" value="CAH1787313.1"/>
    <property type="molecule type" value="Genomic_DNA"/>
</dbReference>
<dbReference type="FunFam" id="3.10.250.10:FF:000001">
    <property type="entry name" value="Lysyl oxidase 4 isoform X1"/>
    <property type="match status" value="1"/>
</dbReference>
<dbReference type="InterPro" id="IPR001190">
    <property type="entry name" value="SRCR"/>
</dbReference>
<keyword evidence="6" id="KW-1185">Reference proteome</keyword>
<comment type="caution">
    <text evidence="5">The sequence shown here is derived from an EMBL/GenBank/DDBJ whole genome shotgun (WGS) entry which is preliminary data.</text>
</comment>
<dbReference type="PROSITE" id="PS50287">
    <property type="entry name" value="SRCR_2"/>
    <property type="match status" value="2"/>
</dbReference>
<keyword evidence="3" id="KW-0325">Glycoprotein</keyword>
<dbReference type="SMART" id="SM00202">
    <property type="entry name" value="SR"/>
    <property type="match status" value="2"/>
</dbReference>
<dbReference type="PANTHER" id="PTHR48071:SF18">
    <property type="entry name" value="DELETED IN MALIGNANT BRAIN TUMORS 1 PROTEIN-RELATED"/>
    <property type="match status" value="1"/>
</dbReference>
<dbReference type="InterPro" id="IPR048290">
    <property type="entry name" value="ZP_chr"/>
</dbReference>
<dbReference type="Proteomes" id="UP000749559">
    <property type="component" value="Unassembled WGS sequence"/>
</dbReference>
<dbReference type="SMART" id="SM00241">
    <property type="entry name" value="ZP"/>
    <property type="match status" value="1"/>
</dbReference>
<dbReference type="AlphaFoldDB" id="A0A8J1U068"/>
<dbReference type="InterPro" id="IPR042235">
    <property type="entry name" value="ZP-C_dom"/>
</dbReference>
<evidence type="ECO:0000256" key="1">
    <source>
        <dbReference type="ARBA" id="ARBA00022729"/>
    </source>
</evidence>
<evidence type="ECO:0000256" key="2">
    <source>
        <dbReference type="ARBA" id="ARBA00023157"/>
    </source>
</evidence>
<dbReference type="OrthoDB" id="6286334at2759"/>